<feature type="transmembrane region" description="Helical" evidence="2">
    <location>
        <begin position="25"/>
        <end position="48"/>
    </location>
</feature>
<reference evidence="3 4" key="1">
    <citation type="submission" date="2011-01" db="EMBL/GenBank/DDBJ databases">
        <title>Complete sequence of chromosome of Streptomyces flavogriseus ATCC 33331.</title>
        <authorList>
            <consortium name="US DOE Joint Genome Institute"/>
            <person name="Lucas S."/>
            <person name="Copeland A."/>
            <person name="Lapidus A."/>
            <person name="Cheng J.-F."/>
            <person name="Goodwin L."/>
            <person name="Pitluck S."/>
            <person name="Davenport K."/>
            <person name="Detter J.C."/>
            <person name="Han C."/>
            <person name="Tapia R."/>
            <person name="Land M."/>
            <person name="Hauser L."/>
            <person name="Kyrpides N."/>
            <person name="Ivanova N."/>
            <person name="Ovchinnikova G."/>
            <person name="Pagani I."/>
            <person name="Brumm P."/>
            <person name="Mead D."/>
            <person name="Woyke T."/>
        </authorList>
    </citation>
    <scope>NUCLEOTIDE SEQUENCE [LARGE SCALE GENOMIC DNA]</scope>
    <source>
        <strain evidence="4">ATCC 33331 / IAF-45CD</strain>
    </source>
</reference>
<gene>
    <name evidence="3" type="ordered locus">Sfla_4778</name>
</gene>
<accession>A0A8D4BCK8</accession>
<evidence type="ECO:0000313" key="3">
    <source>
        <dbReference type="EMBL" id="ADW06179.1"/>
    </source>
</evidence>
<dbReference type="Proteomes" id="UP000002066">
    <property type="component" value="Chromosome"/>
</dbReference>
<sequence length="157" mass="16614">MSEHTEHPPTGRPAGRAKARRPAGAVVVVTVALAALVLAAAGTLLWWLGDRLPEGADRTRTENQRLQVEGLARQLADAARDGELTDSEIGRVARADPWRVDRSDDGAVRVVVTTVPALADEPASCTEFTLPAPLGPGTEAVHHPAKGDCPVRDRTPP</sequence>
<keyword evidence="2" id="KW-0812">Transmembrane</keyword>
<dbReference type="AlphaFoldDB" id="A0A8D4BCK8"/>
<dbReference type="KEGG" id="sfa:Sfla_4778"/>
<evidence type="ECO:0000313" key="4">
    <source>
        <dbReference type="Proteomes" id="UP000002066"/>
    </source>
</evidence>
<feature type="compositionally biased region" description="Basic and acidic residues" evidence="1">
    <location>
        <begin position="140"/>
        <end position="157"/>
    </location>
</feature>
<keyword evidence="2" id="KW-0472">Membrane</keyword>
<evidence type="ECO:0000256" key="1">
    <source>
        <dbReference type="SAM" id="MobiDB-lite"/>
    </source>
</evidence>
<feature type="region of interest" description="Disordered" evidence="1">
    <location>
        <begin position="134"/>
        <end position="157"/>
    </location>
</feature>
<keyword evidence="2" id="KW-1133">Transmembrane helix</keyword>
<organism evidence="3 4">
    <name type="scientific">Streptomyces pratensis (strain ATCC 33331 / IAF-45CD)</name>
    <dbReference type="NCBI Taxonomy" id="591167"/>
    <lineage>
        <taxon>Bacteria</taxon>
        <taxon>Bacillati</taxon>
        <taxon>Actinomycetota</taxon>
        <taxon>Actinomycetes</taxon>
        <taxon>Kitasatosporales</taxon>
        <taxon>Streptomycetaceae</taxon>
        <taxon>Streptomyces</taxon>
    </lineage>
</organism>
<name>A0A8D4BCK8_STRFA</name>
<evidence type="ECO:0000256" key="2">
    <source>
        <dbReference type="SAM" id="Phobius"/>
    </source>
</evidence>
<proteinExistence type="predicted"/>
<feature type="region of interest" description="Disordered" evidence="1">
    <location>
        <begin position="1"/>
        <end position="20"/>
    </location>
</feature>
<dbReference type="EMBL" id="CP002475">
    <property type="protein sequence ID" value="ADW06179.1"/>
    <property type="molecule type" value="Genomic_DNA"/>
</dbReference>
<dbReference type="OrthoDB" id="9429620at2"/>
<protein>
    <submittedName>
        <fullName evidence="3">Uncharacterized protein</fullName>
    </submittedName>
</protein>